<comment type="caution">
    <text evidence="1">The sequence shown here is derived from an EMBL/GenBank/DDBJ whole genome shotgun (WGS) entry which is preliminary data.</text>
</comment>
<sequence>MAYTPYDWQQTLRQKADYVEDRLRGGSPVVGLSCQAGALLLTTRRTQRKIYEIYDRLAFAGLGNPSDLETVRQLSVDFAHAEGFQRSPDDVSIQRVVGLAISPALKRSFSDPFRTPLVLRALFVQVGDQPNNDLFFALNYDGEFLLQHQHAVAAGTEFAEQQMRRILTERETKRKPKNALPLELEAALEKAIQVWAVGHWALRAGIFQSDERSER</sequence>
<dbReference type="Proteomes" id="UP000179157">
    <property type="component" value="Unassembled WGS sequence"/>
</dbReference>
<name>A0A1F5US66_FRAXR</name>
<dbReference type="EMBL" id="MFGX01000092">
    <property type="protein sequence ID" value="OGF53982.1"/>
    <property type="molecule type" value="Genomic_DNA"/>
</dbReference>
<dbReference type="AlphaFoldDB" id="A0A1F5US66"/>
<proteinExistence type="predicted"/>
<evidence type="ECO:0000313" key="1">
    <source>
        <dbReference type="EMBL" id="OGF53982.1"/>
    </source>
</evidence>
<gene>
    <name evidence="1" type="ORF">A2Z21_05195</name>
</gene>
<reference evidence="1 2" key="1">
    <citation type="journal article" date="2016" name="Nat. Commun.">
        <title>Thousands of microbial genomes shed light on interconnected biogeochemical processes in an aquifer system.</title>
        <authorList>
            <person name="Anantharaman K."/>
            <person name="Brown C.T."/>
            <person name="Hug L.A."/>
            <person name="Sharon I."/>
            <person name="Castelle C.J."/>
            <person name="Probst A.J."/>
            <person name="Thomas B.C."/>
            <person name="Singh A."/>
            <person name="Wilkins M.J."/>
            <person name="Karaoz U."/>
            <person name="Brodie E.L."/>
            <person name="Williams K.H."/>
            <person name="Hubbard S.S."/>
            <person name="Banfield J.F."/>
        </authorList>
    </citation>
    <scope>NUCLEOTIDE SEQUENCE [LARGE SCALE GENOMIC DNA]</scope>
    <source>
        <strain evidence="2">RBG_16_55_9</strain>
    </source>
</reference>
<dbReference type="SUPFAM" id="SSF56235">
    <property type="entry name" value="N-terminal nucleophile aminohydrolases (Ntn hydrolases)"/>
    <property type="match status" value="1"/>
</dbReference>
<dbReference type="InterPro" id="IPR029055">
    <property type="entry name" value="Ntn_hydrolases_N"/>
</dbReference>
<protein>
    <recommendedName>
        <fullName evidence="3">Proteasome subunit alpha</fullName>
    </recommendedName>
</protein>
<organism evidence="1 2">
    <name type="scientific">Fraserbacteria sp. (strain RBG_16_55_9)</name>
    <dbReference type="NCBI Taxonomy" id="1817864"/>
    <lineage>
        <taxon>Bacteria</taxon>
        <taxon>Candidatus Fraseribacteriota</taxon>
    </lineage>
</organism>
<dbReference type="STRING" id="1817864.A2Z21_05195"/>
<evidence type="ECO:0008006" key="3">
    <source>
        <dbReference type="Google" id="ProtNLM"/>
    </source>
</evidence>
<evidence type="ECO:0000313" key="2">
    <source>
        <dbReference type="Proteomes" id="UP000179157"/>
    </source>
</evidence>
<dbReference type="Gene3D" id="3.60.20.10">
    <property type="entry name" value="Glutamine Phosphoribosylpyrophosphate, subunit 1, domain 1"/>
    <property type="match status" value="1"/>
</dbReference>
<accession>A0A1F5US66</accession>